<dbReference type="Pfam" id="PF04394">
    <property type="entry name" value="DUF536"/>
    <property type="match status" value="1"/>
</dbReference>
<keyword evidence="3" id="KW-0614">Plasmid</keyword>
<feature type="compositionally biased region" description="Basic and acidic residues" evidence="1">
    <location>
        <begin position="57"/>
        <end position="80"/>
    </location>
</feature>
<evidence type="ECO:0000259" key="2">
    <source>
        <dbReference type="Pfam" id="PF04394"/>
    </source>
</evidence>
<evidence type="ECO:0000313" key="4">
    <source>
        <dbReference type="Proteomes" id="UP000001652"/>
    </source>
</evidence>
<dbReference type="KEGG" id="lbr:LVIS_A10"/>
<name>Q03N51_LEVBA</name>
<gene>
    <name evidence="3" type="ordered locus">LVIS_A10</name>
</gene>
<dbReference type="EMBL" id="CP000417">
    <property type="protein sequence ID" value="ABJ65371.1"/>
    <property type="molecule type" value="Genomic_DNA"/>
</dbReference>
<protein>
    <recommendedName>
        <fullName evidence="2">Regulator of chromosome segregation-like C-terminal domain-containing protein</fullName>
    </recommendedName>
</protein>
<feature type="region of interest" description="Disordered" evidence="1">
    <location>
        <begin position="131"/>
        <end position="195"/>
    </location>
</feature>
<accession>Q03N51</accession>
<reference evidence="3 4" key="1">
    <citation type="journal article" date="2006" name="Proc. Natl. Acad. Sci. U.S.A.">
        <title>Comparative genomics of the lactic acid bacteria.</title>
        <authorList>
            <person name="Makarova K."/>
            <person name="Slesarev A."/>
            <person name="Wolf Y."/>
            <person name="Sorokin A."/>
            <person name="Mirkin B."/>
            <person name="Koonin E."/>
            <person name="Pavlov A."/>
            <person name="Pavlova N."/>
            <person name="Karamychev V."/>
            <person name="Polouchine N."/>
            <person name="Shakhova V."/>
            <person name="Grigoriev I."/>
            <person name="Lou Y."/>
            <person name="Rohksar D."/>
            <person name="Lucas S."/>
            <person name="Huang K."/>
            <person name="Goodstein D.M."/>
            <person name="Hawkins T."/>
            <person name="Plengvidhya V."/>
            <person name="Welker D."/>
            <person name="Hughes J."/>
            <person name="Goh Y."/>
            <person name="Benson A."/>
            <person name="Baldwin K."/>
            <person name="Lee J.H."/>
            <person name="Diaz-Muniz I."/>
            <person name="Dosti B."/>
            <person name="Smeianov V."/>
            <person name="Wechter W."/>
            <person name="Barabote R."/>
            <person name="Lorca G."/>
            <person name="Altermann E."/>
            <person name="Barrangou R."/>
            <person name="Ganesan B."/>
            <person name="Xie Y."/>
            <person name="Rawsthorne H."/>
            <person name="Tamir D."/>
            <person name="Parker C."/>
            <person name="Breidt F."/>
            <person name="Broadbent J."/>
            <person name="Hutkins R."/>
            <person name="O'Sullivan D."/>
            <person name="Steele J."/>
            <person name="Unlu G."/>
            <person name="Saier M."/>
            <person name="Klaenhammer T."/>
            <person name="Richardson P."/>
            <person name="Kozyavkin S."/>
            <person name="Weimer B."/>
            <person name="Mills D."/>
        </authorList>
    </citation>
    <scope>NUCLEOTIDE SEQUENCE [LARGE SCALE GENOMIC DNA]</scope>
    <source>
        <strain evidence="4">ATCC 367 / BCRC 12310 / CIP 105137 / JCM 1170 / LMG 11437 / NCIMB 947 / NCTC 947</strain>
        <plasmid evidence="3">1</plasmid>
    </source>
</reference>
<keyword evidence="4" id="KW-1185">Reference proteome</keyword>
<evidence type="ECO:0000256" key="1">
    <source>
        <dbReference type="SAM" id="MobiDB-lite"/>
    </source>
</evidence>
<dbReference type="InterPro" id="IPR007489">
    <property type="entry name" value="RocS-like_C"/>
</dbReference>
<feature type="compositionally biased region" description="Basic residues" evidence="1">
    <location>
        <begin position="178"/>
        <end position="187"/>
    </location>
</feature>
<evidence type="ECO:0000313" key="3">
    <source>
        <dbReference type="EMBL" id="ABJ65371.1"/>
    </source>
</evidence>
<proteinExistence type="predicted"/>
<dbReference type="eggNOG" id="ENOG50311AU">
    <property type="taxonomic scope" value="Bacteria"/>
</dbReference>
<geneLocation type="plasmid" evidence="4">
    <name>pLVIS1</name>
</geneLocation>
<dbReference type="HOGENOM" id="CLU_1413562_0_0_9"/>
<feature type="compositionally biased region" description="Polar residues" evidence="1">
    <location>
        <begin position="133"/>
        <end position="142"/>
    </location>
</feature>
<dbReference type="PATRIC" id="fig|387344.15.peg.2232"/>
<feature type="region of interest" description="Disordered" evidence="1">
    <location>
        <begin position="57"/>
        <end position="83"/>
    </location>
</feature>
<dbReference type="AlphaFoldDB" id="Q03N51"/>
<organism evidence="3 4">
    <name type="scientific">Levilactobacillus brevis (strain ATCC 367 / BCRC 12310 / CIP 105137 / JCM 1170 / LMG 11437 / NCIMB 947 / NCTC 947)</name>
    <name type="common">Lactobacillus brevis</name>
    <dbReference type="NCBI Taxonomy" id="387344"/>
    <lineage>
        <taxon>Bacteria</taxon>
        <taxon>Bacillati</taxon>
        <taxon>Bacillota</taxon>
        <taxon>Bacilli</taxon>
        <taxon>Lactobacillales</taxon>
        <taxon>Lactobacillaceae</taxon>
        <taxon>Levilactobacillus</taxon>
    </lineage>
</organism>
<feature type="domain" description="Regulator of chromosome segregation-like C-terminal" evidence="2">
    <location>
        <begin position="89"/>
        <end position="128"/>
    </location>
</feature>
<dbReference type="RefSeq" id="WP_011668988.1">
    <property type="nucleotide sequence ID" value="NC_008498.1"/>
</dbReference>
<sequence>MGKTIRQLSEELQLSKQAINQRISSIKDFRSKHTHKVKNHLEIDEQGVKMLANFDKQKRQDQQVNRQERQAENDKQDKKQTNINDVLLKQLDVKDQQISKLQKSLDQQQQLQLATLAENRQLKGHIQKLNGLLESSNSTQKRQATKKNDNLPNSVKPHNIKDKNDKQDRNSVVGAGKMQRKIHKNKTNKSWWHFW</sequence>
<dbReference type="Proteomes" id="UP000001652">
    <property type="component" value="Plasmid 1"/>
</dbReference>
<feature type="compositionally biased region" description="Basic and acidic residues" evidence="1">
    <location>
        <begin position="159"/>
        <end position="169"/>
    </location>
</feature>